<reference evidence="11" key="1">
    <citation type="submission" date="2020-12" db="EMBL/GenBank/DDBJ databases">
        <title>Metabolic potential, ecology and presence of endohyphal bacteria is reflected in genomic diversity of Mucoromycotina.</title>
        <authorList>
            <person name="Muszewska A."/>
            <person name="Okrasinska A."/>
            <person name="Steczkiewicz K."/>
            <person name="Drgas O."/>
            <person name="Orlowska M."/>
            <person name="Perlinska-Lenart U."/>
            <person name="Aleksandrzak-Piekarczyk T."/>
            <person name="Szatraj K."/>
            <person name="Zielenkiewicz U."/>
            <person name="Pilsyk S."/>
            <person name="Malc E."/>
            <person name="Mieczkowski P."/>
            <person name="Kruszewska J.S."/>
            <person name="Biernat P."/>
            <person name="Pawlowska J."/>
        </authorList>
    </citation>
    <scope>NUCLEOTIDE SEQUENCE</scope>
    <source>
        <strain evidence="11">CBS 226.32</strain>
    </source>
</reference>
<evidence type="ECO:0000256" key="5">
    <source>
        <dbReference type="ARBA" id="ARBA00022737"/>
    </source>
</evidence>
<protein>
    <recommendedName>
        <fullName evidence="13">Mitochondrial carrier protein</fullName>
    </recommendedName>
</protein>
<keyword evidence="4 9" id="KW-0812">Transmembrane</keyword>
<evidence type="ECO:0000256" key="6">
    <source>
        <dbReference type="ARBA" id="ARBA00022989"/>
    </source>
</evidence>
<dbReference type="EMBL" id="JAEPRC010000806">
    <property type="protein sequence ID" value="KAG2191600.1"/>
    <property type="molecule type" value="Genomic_DNA"/>
</dbReference>
<feature type="repeat" description="Solcar" evidence="9">
    <location>
        <begin position="232"/>
        <end position="320"/>
    </location>
</feature>
<sequence>MSVKDFRDEKVKINGLNDSSLTAKEKLLQSNRTIIAASCAAWISVLAGFPFDSIKTRMQTHYYPSIASCVKVTYAEEGARGFFRGMIPPLVTVSIIKSVSFSIYEGTKRSLLQDKGYKYDSLSDVLKVSSLSGGVSGAFIALLSCPLELVKIQRQLEQVMLKNQIEAGQISTNEVVQASSWKAVRQIVHRKGVLGLWSGVSCHSARDALGTGIYFGGYESMKRLLAKDGSNAGPMTHFMSGGFCGIMSWLIVFPVDAIKTNLQKDIMMSKPRYNGFMDCAISLAKKNGIKGLYRGLNVTLLRAFPIHSLNFLVYEQVLKSIPPPL</sequence>
<evidence type="ECO:0000256" key="7">
    <source>
        <dbReference type="ARBA" id="ARBA00023128"/>
    </source>
</evidence>
<dbReference type="InterPro" id="IPR002067">
    <property type="entry name" value="MCP"/>
</dbReference>
<dbReference type="PRINTS" id="PR00926">
    <property type="entry name" value="MITOCARRIER"/>
</dbReference>
<dbReference type="OrthoDB" id="2382881at2759"/>
<name>A0A8H7UQA7_9FUNG</name>
<organism evidence="11 12">
    <name type="scientific">Mucor plumbeus</name>
    <dbReference type="NCBI Taxonomy" id="97098"/>
    <lineage>
        <taxon>Eukaryota</taxon>
        <taxon>Fungi</taxon>
        <taxon>Fungi incertae sedis</taxon>
        <taxon>Mucoromycota</taxon>
        <taxon>Mucoromycotina</taxon>
        <taxon>Mucoromycetes</taxon>
        <taxon>Mucorales</taxon>
        <taxon>Mucorineae</taxon>
        <taxon>Mucoraceae</taxon>
        <taxon>Mucor</taxon>
    </lineage>
</organism>
<dbReference type="PANTHER" id="PTHR45624">
    <property type="entry name" value="MITOCHONDRIAL BASIC AMINO ACIDS TRANSPORTER-RELATED"/>
    <property type="match status" value="1"/>
</dbReference>
<dbReference type="Pfam" id="PF00153">
    <property type="entry name" value="Mito_carr"/>
    <property type="match status" value="3"/>
</dbReference>
<comment type="subcellular location">
    <subcellularLocation>
        <location evidence="1">Mitochondrion membrane</location>
        <topology evidence="1">Multi-pass membrane protein</topology>
    </subcellularLocation>
</comment>
<dbReference type="SUPFAM" id="SSF103506">
    <property type="entry name" value="Mitochondrial carrier"/>
    <property type="match status" value="1"/>
</dbReference>
<evidence type="ECO:0008006" key="13">
    <source>
        <dbReference type="Google" id="ProtNLM"/>
    </source>
</evidence>
<evidence type="ECO:0000256" key="8">
    <source>
        <dbReference type="ARBA" id="ARBA00023136"/>
    </source>
</evidence>
<dbReference type="AlphaFoldDB" id="A0A8H7UQA7"/>
<evidence type="ECO:0000313" key="11">
    <source>
        <dbReference type="EMBL" id="KAG2191600.1"/>
    </source>
</evidence>
<feature type="repeat" description="Solcar" evidence="9">
    <location>
        <begin position="124"/>
        <end position="224"/>
    </location>
</feature>
<keyword evidence="5" id="KW-0677">Repeat</keyword>
<dbReference type="PANTHER" id="PTHR45624:SF9">
    <property type="entry name" value="CARRIER PROTEIN, PUTATIVE (AFU_ORTHOLOGUE AFUA_4G06390)-RELATED"/>
    <property type="match status" value="1"/>
</dbReference>
<keyword evidence="7" id="KW-0496">Mitochondrion</keyword>
<evidence type="ECO:0000256" key="4">
    <source>
        <dbReference type="ARBA" id="ARBA00022692"/>
    </source>
</evidence>
<feature type="repeat" description="Solcar" evidence="9">
    <location>
        <begin position="28"/>
        <end position="110"/>
    </location>
</feature>
<keyword evidence="8 9" id="KW-0472">Membrane</keyword>
<keyword evidence="12" id="KW-1185">Reference proteome</keyword>
<dbReference type="Proteomes" id="UP000650833">
    <property type="component" value="Unassembled WGS sequence"/>
</dbReference>
<dbReference type="InterPro" id="IPR018108">
    <property type="entry name" value="MCP_transmembrane"/>
</dbReference>
<evidence type="ECO:0000256" key="2">
    <source>
        <dbReference type="ARBA" id="ARBA00006375"/>
    </source>
</evidence>
<dbReference type="GO" id="GO:0022857">
    <property type="term" value="F:transmembrane transporter activity"/>
    <property type="evidence" value="ECO:0007669"/>
    <property type="project" value="TreeGrafter"/>
</dbReference>
<dbReference type="InterPro" id="IPR050567">
    <property type="entry name" value="Mitochondrial_Carrier"/>
</dbReference>
<evidence type="ECO:0000256" key="3">
    <source>
        <dbReference type="ARBA" id="ARBA00022448"/>
    </source>
</evidence>
<evidence type="ECO:0000313" key="12">
    <source>
        <dbReference type="Proteomes" id="UP000650833"/>
    </source>
</evidence>
<comment type="similarity">
    <text evidence="2 10">Belongs to the mitochondrial carrier (TC 2.A.29) family.</text>
</comment>
<keyword evidence="3 10" id="KW-0813">Transport</keyword>
<evidence type="ECO:0000256" key="9">
    <source>
        <dbReference type="PROSITE-ProRule" id="PRU00282"/>
    </source>
</evidence>
<proteinExistence type="inferred from homology"/>
<evidence type="ECO:0000256" key="1">
    <source>
        <dbReference type="ARBA" id="ARBA00004225"/>
    </source>
</evidence>
<accession>A0A8H7UQA7</accession>
<dbReference type="GO" id="GO:0031966">
    <property type="term" value="C:mitochondrial membrane"/>
    <property type="evidence" value="ECO:0007669"/>
    <property type="project" value="UniProtKB-SubCell"/>
</dbReference>
<dbReference type="PROSITE" id="PS50920">
    <property type="entry name" value="SOLCAR"/>
    <property type="match status" value="3"/>
</dbReference>
<dbReference type="InterPro" id="IPR023395">
    <property type="entry name" value="MCP_dom_sf"/>
</dbReference>
<evidence type="ECO:0000256" key="10">
    <source>
        <dbReference type="RuleBase" id="RU000488"/>
    </source>
</evidence>
<gene>
    <name evidence="11" type="ORF">INT46_003249</name>
</gene>
<comment type="caution">
    <text evidence="11">The sequence shown here is derived from an EMBL/GenBank/DDBJ whole genome shotgun (WGS) entry which is preliminary data.</text>
</comment>
<dbReference type="Gene3D" id="1.50.40.10">
    <property type="entry name" value="Mitochondrial carrier domain"/>
    <property type="match status" value="1"/>
</dbReference>
<keyword evidence="6" id="KW-1133">Transmembrane helix</keyword>